<dbReference type="Proteomes" id="UP001056120">
    <property type="component" value="Linkage Group LG06"/>
</dbReference>
<name>A0ACB9IXI4_9ASTR</name>
<reference evidence="2" key="1">
    <citation type="journal article" date="2022" name="Mol. Ecol. Resour.">
        <title>The genomes of chicory, endive, great burdock and yacon provide insights into Asteraceae palaeo-polyploidization history and plant inulin production.</title>
        <authorList>
            <person name="Fan W."/>
            <person name="Wang S."/>
            <person name="Wang H."/>
            <person name="Wang A."/>
            <person name="Jiang F."/>
            <person name="Liu H."/>
            <person name="Zhao H."/>
            <person name="Xu D."/>
            <person name="Zhang Y."/>
        </authorList>
    </citation>
    <scope>NUCLEOTIDE SEQUENCE [LARGE SCALE GENOMIC DNA]</scope>
    <source>
        <strain evidence="2">cv. Yunnan</strain>
    </source>
</reference>
<organism evidence="1 2">
    <name type="scientific">Smallanthus sonchifolius</name>
    <dbReference type="NCBI Taxonomy" id="185202"/>
    <lineage>
        <taxon>Eukaryota</taxon>
        <taxon>Viridiplantae</taxon>
        <taxon>Streptophyta</taxon>
        <taxon>Embryophyta</taxon>
        <taxon>Tracheophyta</taxon>
        <taxon>Spermatophyta</taxon>
        <taxon>Magnoliopsida</taxon>
        <taxon>eudicotyledons</taxon>
        <taxon>Gunneridae</taxon>
        <taxon>Pentapetalae</taxon>
        <taxon>asterids</taxon>
        <taxon>campanulids</taxon>
        <taxon>Asterales</taxon>
        <taxon>Asteraceae</taxon>
        <taxon>Asteroideae</taxon>
        <taxon>Heliantheae alliance</taxon>
        <taxon>Millerieae</taxon>
        <taxon>Smallanthus</taxon>
    </lineage>
</organism>
<accession>A0ACB9IXI4</accession>
<evidence type="ECO:0000313" key="1">
    <source>
        <dbReference type="EMBL" id="KAI3812060.1"/>
    </source>
</evidence>
<reference evidence="1 2" key="2">
    <citation type="journal article" date="2022" name="Mol. Ecol. Resour.">
        <title>The genomes of chicory, endive, great burdock and yacon provide insights into Asteraceae paleo-polyploidization history and plant inulin production.</title>
        <authorList>
            <person name="Fan W."/>
            <person name="Wang S."/>
            <person name="Wang H."/>
            <person name="Wang A."/>
            <person name="Jiang F."/>
            <person name="Liu H."/>
            <person name="Zhao H."/>
            <person name="Xu D."/>
            <person name="Zhang Y."/>
        </authorList>
    </citation>
    <scope>NUCLEOTIDE SEQUENCE [LARGE SCALE GENOMIC DNA]</scope>
    <source>
        <strain evidence="2">cv. Yunnan</strain>
        <tissue evidence="1">Leaves</tissue>
    </source>
</reference>
<proteinExistence type="predicted"/>
<comment type="caution">
    <text evidence="1">The sequence shown here is derived from an EMBL/GenBank/DDBJ whole genome shotgun (WGS) entry which is preliminary data.</text>
</comment>
<keyword evidence="2" id="KW-1185">Reference proteome</keyword>
<evidence type="ECO:0000313" key="2">
    <source>
        <dbReference type="Proteomes" id="UP001056120"/>
    </source>
</evidence>
<gene>
    <name evidence="1" type="ORF">L1987_16763</name>
</gene>
<dbReference type="EMBL" id="CM042023">
    <property type="protein sequence ID" value="KAI3812060.1"/>
    <property type="molecule type" value="Genomic_DNA"/>
</dbReference>
<sequence length="104" mass="11979">MLNDSGYRVVVLLGADDSHTEDKIMQVTVAYNRFEETCVQRMPRCRFGFFQVVNNDYNKWGMYAIGGSSNPTILSQGNRFVASDNPHTKQVRQRNNAQESEWKN</sequence>
<protein>
    <submittedName>
        <fullName evidence="1">Uncharacterized protein</fullName>
    </submittedName>
</protein>